<feature type="domain" description="IPT/TIG" evidence="2">
    <location>
        <begin position="107"/>
        <end position="193"/>
    </location>
</feature>
<feature type="domain" description="IPT/TIG" evidence="2">
    <location>
        <begin position="2440"/>
        <end position="2520"/>
    </location>
</feature>
<dbReference type="SMART" id="SM00429">
    <property type="entry name" value="IPT"/>
    <property type="match status" value="27"/>
</dbReference>
<dbReference type="InterPro" id="IPR013783">
    <property type="entry name" value="Ig-like_fold"/>
</dbReference>
<feature type="domain" description="IPT/TIG" evidence="2">
    <location>
        <begin position="3453"/>
        <end position="3537"/>
    </location>
</feature>
<feature type="domain" description="IPT/TIG" evidence="2">
    <location>
        <begin position="2981"/>
        <end position="3061"/>
    </location>
</feature>
<feature type="domain" description="IPT/TIG" evidence="2">
    <location>
        <begin position="1398"/>
        <end position="1481"/>
    </location>
</feature>
<evidence type="ECO:0000313" key="3">
    <source>
        <dbReference type="EMBL" id="CAH0369713.1"/>
    </source>
</evidence>
<evidence type="ECO:0000256" key="1">
    <source>
        <dbReference type="ARBA" id="ARBA00022729"/>
    </source>
</evidence>
<dbReference type="InterPro" id="IPR014756">
    <property type="entry name" value="Ig_E-set"/>
</dbReference>
<feature type="domain" description="IPT/TIG" evidence="2">
    <location>
        <begin position="2014"/>
        <end position="2092"/>
    </location>
</feature>
<feature type="domain" description="IPT/TIG" evidence="2">
    <location>
        <begin position="366"/>
        <end position="447"/>
    </location>
</feature>
<proteinExistence type="predicted"/>
<feature type="domain" description="IPT/TIG" evidence="2">
    <location>
        <begin position="1048"/>
        <end position="1129"/>
    </location>
</feature>
<evidence type="ECO:0000313" key="4">
    <source>
        <dbReference type="Proteomes" id="UP000789595"/>
    </source>
</evidence>
<feature type="domain" description="IPT/TIG" evidence="2">
    <location>
        <begin position="449"/>
        <end position="530"/>
    </location>
</feature>
<feature type="domain" description="IPT/TIG" evidence="2">
    <location>
        <begin position="612"/>
        <end position="696"/>
    </location>
</feature>
<sequence>MSVEVSANGVDFVEVSDFEFVAPLTASVIKPRAGPPGTRILLTGFHSTQILLHSELKCRFDTQETHAIVEQNGIGCDAPDLTGDVTVSVVANGTLHEGTQVFRFRNPLLLKSVVPRTSSIDGGGAVTVTGEGFHLHGSYECRFGDTSVKARRLNATQLSCDVPSYHIVETVYLSVVDAEARDHSSESIAFLYTERPHISLVIPDKAPVSGGVEILVHGRGLSAGLTCVFGEATSPSRYISEELLSCVAPASSRSGPIRLTLRAKDATKATTSFTYVDDVEITTTTPKAGALQGGTLLTIRGAGFENTTQLGCRFGSLLASAAFVSDDEILCKTPPSSTRKRIPVEITNDGTHFASSLDARFDYVDAPSVDAFSPMTGPERGLTVKLRGRRFSRTTVCAVDQQIVPTSVLSSTLLECAIPPLTPGAYYLAASSDGAQFEQASQLFRVYSLERVTRVHPRRARGGSTVVVRGANFVNTSLTRCRFGDLVEESSYVNATAVACTVPHGGEGNTTVGVASNGVDFVGDLSFSYAPSIVIEQVHPRRGSTGIDVVIHVKGSINNHATCTFGQVVVAALPQEDTLVCQAPALPLGSHSLRVAPDGGISIKAGHFTATEPILISKLKPGFVYENGGGVISVEGQGFTRGLYCRVGEMESMKTQHVSATELLCPTPAAKPGTLHLSLSSDDLHFIRSDVTLRVVPSVSVVSASPLTGSVGGGDNVKVTVAGLVPDAPAPVSCFFGALVVRARRTKDEREVVCDIPPHDVGEVALRVGYGGFGGEGSSTTFTYVQAVEVRRIYPARAPIGGSTYIEVVHSSHLQEDVSCRFRGPGDFIDTEATSINSSAVRCASPQGMRGPSYLTLRARTWETNALGFYFYERPIVNSVTPGRTPSIGNGLLSLAGSHFASGLNPRCRIGDMSVDALRVASTIVTCEAPPGKAGASVSVGLDVDGVVFGTERVIYYDAPELVSLTPRIGSRLGGTTLRIEGRGFLNGRDGSLIRCCFGDQCHKPRRALDDAVACVTPALEDHVEVALSLNGGTDKSASLPFRVYDDEPVLLGLSPVLGSLRGGTVVHIAGAHLNHDTAACRFAGLVVEASLVTASQITCVSPPVPEGDITVEVAVNKVDFLRVPTKFHAAALPTVLSISPSIVVAGAARRIIVTGRGFMNSPELSCRFGDVSVQAEFVDERSIACVAPAGPPRTKVCVDVALNGEDYPGECRASLSYASPPKALDVNASLEGLTVAYDTDEDVWAATPDLTCQFGNVSRPASVVDGVVRCPTPRLPAALASMNMTSVNLGVGSSDTDLSYSFAAPVTVASLAPLRGPASGNTLISVEGTGFGHNGTTRCRFRFADRIEESPATVFTEELLSCETPPANASETYTVVTIRRIDVDGQSDGVVYSYRQPLLLEAMDPLSGSDTGGTEVTLTGIGWSRRDVLKCRVGQFVVDAWHVSDGSVVCSMPPGPIGMAVKVALVTDQAESDSMNYTYVTAPSITSVKPARGPTPGRTRVSVTGRFFSSDLLCRFGDAPPVPSSFSNASHASCVAPPSLAAGALNGIGSVALAVSANGGADWSPEGPTFAYVTMPSVNKVTPLRLAATHEPQELYMDVDDASLLTSCRIGSVVGFVSKTSPSKATCAISCRASLHPQPLEISVDGQLFSRTDHAIKCVAAPLNVRAEPRIAPLRGSKVIIHGVGLASAPDPACKFGREIVKGKRVDLVGVEAVACDAPSRRRPEHTTVSVAADASALAFSPAVPFTYFTDEVLVSVKPTLAAALPEPLSYNIELSQPLPEHSDLACLFTVDGDAIVVKARGLRCELPASLRREGAVSVRIAANGVAFGEHEVIVRIVPQPEVFSLQPSVGPATGGNRVRILGRGLVGNTTLCKFGDTTVRASLLSMEELLCSQPPLDQGAYTLEVVIDGIPSNNGARFHAVAYTSLTLVSKPQISVRGGARLRLKTQEILPPARPDAYACRVGTRTVAASVDPASTGISCVAPAGILGSASLSLLLEGVEMGQGPDIPYVDAPVTYGLLPTSGPSKRRVVVSGQRLGGSVRCRFGAIIADALSSSEERVVCEAPENTGQVQVSLSIDSEPWFDVGSYTYEALGRGASGCHVVSMSPASGPRRGGTRVSLRMDGPLPSRCRFGSKVVYATELSSTEIGCDAPEGLADGRVSLSVAFGQSSNYCDAGLRYEYAPAPVVTEVTPSQGVARGDILRVTGQNFKENCMCRIGAAQPSPALRLSATLIECAVPSSLQRGTHAITASNNGFDFGDSVSIQTRGDPIQLKLHPRLGPAAGGTSLLVNSVDLLGDHNLTCVVGGRSTPIIHGKCASPPSTPGQAAASIHYVTGRMAADASSYYYHTPLRAASIEPAKGSMEGGTRVLLKLLSDAPSVIEERGGAYACSFGDSIQKAEVVDSSTIACVAPPGAGVIPIYLTANGVDLQRVGTFAYYHELEVNEAAPSTLPPEGGVRVLVEGRYLDQVTHCRFGGIVVERTHASVNEVVCVSPSHASGLARVGLSANGVDFVDGPRVYYEATRPRVDAVRPAFVAPGAPTSTIYVVGGPFAAVEGWRAELLIQGMEYDFDCAFANTTHIACAAAIEADAPLGRGDLHLLLRDAPASSGEAGFWVLPDISVSSVVPTATIKGAAVRLTATTSWSAGLVCDWDGVLMDAAPTPTGASCPVADLAPGRYSLRLCRSDCDLYGASAPVSFHILEEPALTRVNPSHITQRGGESVEIDGGPFPLTGLRCLVTGAAEVNATYLSSTRITCETPSTPTTGPALLKVSIDGGFHYVGSLQVTYHATPTLFGLEELGASVIGGRPLRVKGRGFSYLQEQGAPLPTCDFGFGAVPAVVEDDSTLLCQAPPVTHAHTHGVDVRLGRKRYLLPSSRNITVKRFDAIQVTKVDPPRGSAAGSYSLRLTGTGFDADAAEAAAHFRDVVDGTCAHAPLRVVSRTEAWVDKVPAWHRAGRSEITASNCHDDADFSREGAIFVYERALALLAVRPAVVDSHGGTSVLIRGVGFYPSLPSVLKCRFGPSQYGDATFVNSTTVRCVSPPNLRAGLEYPVAVTVDGKTYVTAPSVKVRATAAPRILRIEPSSAFAGASVVVEAAFDGNGTFYDETAYCRFGAASVEAFVEDDTHVSCRVPSAEDARSDMPSVSIGIVGEAPGSIPSTGRDAPHTVAFRYDAKPSVARVAPSSVPSGGGVLLTVIGDHFVDVPSLTCGFSDGSQTPARFVTRTRLACESPPTNASSLRLSVATNGADFGRDGASINVWPEPSLLSIEPDAGADDGGDVVILRGYGVGHLLRSVGSVDCVFGGVRVEATWLRNDHDDDAVACNTPSAHDVTRSPQMSRAVVPVRLAPSHSSASTEAVLSYTYVARPTIRSLSPKTGPARGGTLVTLKGANLNRTAHCDCRFGVTVVECASRTDRGVECVAPPTILEEDVSPVVAVALSLDDKRRWLGTLEFAYDPSLLLNALTPTRGPSSGGTTVTVTGVNFRARRVLSCKFDERVVQASFVSTESISCRAPPGHNTATVSISQNGLDYDGALQFGYYSTPLPESLTPERGVEAAGAMISVKGANFPTDESVQCKFGDDVVAGSVLTDSEVRCPAPYQEVSRDVQEVTFHAIEAIREQQTVDVVGRRARREVQELRVTAAGGARREDFVDLDVDLSRATAEVQTMTTALTGHRKEKQRISIALPPHRREVQRFVMNDIRRAYLRDGMRFCREHDFSAEFPETLTKRCSTEFGGRDPAARLGEASVHDYSYRLVFGPYATRSLPMDYEAWFLKESLEELVPFRDGVEVVEDGVDWVVTYPYTAGDVPAPLTEASAALNFLNGSNVTVQVEEVVRGIAPPTYRLEVEGSIGGGYTLDVLGDETVFIPYDATANEVRAAVNAVLDNELYGWTEVRERAALYGNHPLTRAWDAYAGHRGRTYDISFVACCRSAFGGHTVLTVGTTSLKGVSATVRVVSSQKGVETLSGTYQVSTDGGLTYSAPADVDGGASALETAIEEAIGRMADPTASTDATVSDAGNLLRGCGYAYDVEYPAGRDFPPLQSNVSSFDSPEAYLSVNTTQEGSQYEVWSVALDSAASGKFFLSYGDKETEDLAVGISSTELSDKILDGLELATTISKTQNDYRVTFTDALEGGGLEHDLRLGGLSSRFTSGKETLTATTANCTKIRNGRWNPLSGTLQIAMDDNLDQFITMPHDATSQHLERLFSSKADVFGRPSVSRSQNGPGAYTWSITFVDYAGTLPLLQRVGGTTDTYGDASVSYTRSAASGSDCCLTGNVSLLLSDGLEEKWLRDVPSSISEGDLQDLVDVAFGDAAHVNSTNVSRHLPYEPSLKVRVEQRVSGAATWRFSRTYTSPNGGWGNASVVRSVQGSLSLGTILKRKGAQFSYNAVEDGAQPEVQRIRFTSLGPPGGHWRLRHEGVNTAPMKVDASADEVRAALEAALFTSVEVSRSFYSSGHEFLVTFVAEPGDVPSLECDVAESTGPTPFCRVDEVVQATSVVSGGAFRLLFGGKLTEPLSSTASSLQIQQALEKLPSIGRVNVSDAPLIVGHPLSEQRASQGTSGPGGRAWRVEFNDHKYKGSTVLHEGDQPLLQLSYNETSLTGTRADAIVFEVKRGSRPGGTFKVRRHFGGWSQALDYGASEEELRYALEALDGRPKIPSIESGPTTDGYLTYTDPLCGDIAVTRTDYADSMSEGYRYVVTFPECDGDAPRLYGDATQLNDASVRIRETRKGAPSSKAAGQFTISYQGATTPGLQIGAPIEESLEKLPTVGDVVVSTHEDVDQVSYVVTFTSLGNPTNLGDLPLLQATHLQMGDAARVSVRKISTGCCDVSLSFNGQDWHAKQGLAHGRDGMGQVVSLHPASGPTRGGTVVTVTIAGGLLPPSDLLWCVFGGARSRATRIDTQRCTCLSPAFAAGSVAVEVSAHSLEASATIARAGPASFRYHAEEAVSHTTPTLIDSRQGGPIHVYGTFTEENDKRSCRFDVEAPPAVHKLPERFVSRTTKAYALNASTVACKAPPLSAFDVEDASVVRARVYVLENGVDPSRSSATLWYARAPRALTVHPSSGPRSGGSSVRITTDWNETEWAAARAAGALEDAVCDFGGTLVPASYASRDILECTAPSLEPKRALHTVEVSSAAITSSVQEVEVRLNSAGAASGSFTLMLEGHVSASIPINASNMEVQQALNALPSVGFVTVLSNASVVVEGGSSWSIKTYRIAFRTREGPTPTLVVDDSELVAGSVGDAVRAYVVQRGTTGESVADQQTIRIRQPVPSPEVQRISLEAKRSFGNERQRIYFDEDAPISDTWTITYASQTTGDLTWDASEDEVRQQLELLRGVGRVDVTRMPAGTRGFAWTVEFLDEEASYHAGLEEVTDAPTYETAAPVATPSQQPTISGRTDFRRPLLTVASSATVVVKRVRPRVSAPDGQFWLSLAGYRGRAGPLHAEASSDDVEAAIYDAFGITVTSKTTQEPRGWAWTLAFPSVLGDVPLLTVNENWYHLANVTVSEVKPGVKALDGGLVLTTGTNTSRTLPLADLTAYKVRRALEETLSLTNMVVVQRDTYEGPCSNSSDTCRGVDYRVTFPASLGDVDIVRA</sequence>
<dbReference type="InterPro" id="IPR002909">
    <property type="entry name" value="IPT_dom"/>
</dbReference>
<feature type="domain" description="IPT/TIG" evidence="2">
    <location>
        <begin position="3173"/>
        <end position="3257"/>
    </location>
</feature>
<dbReference type="CDD" id="cd00603">
    <property type="entry name" value="IPT_PCSR"/>
    <property type="match status" value="1"/>
</dbReference>
<name>A0A8J2SBJ3_9STRA</name>
<feature type="domain" description="IPT/TIG" evidence="2">
    <location>
        <begin position="2185"/>
        <end position="2276"/>
    </location>
</feature>
<dbReference type="PANTHER" id="PTHR46769:SF2">
    <property type="entry name" value="FIBROCYSTIN-L ISOFORM 2 PRECURSOR-RELATED"/>
    <property type="match status" value="1"/>
</dbReference>
<feature type="domain" description="IPT/TIG" evidence="2">
    <location>
        <begin position="1841"/>
        <end position="1923"/>
    </location>
</feature>
<dbReference type="InterPro" id="IPR052387">
    <property type="entry name" value="Fibrocystin"/>
</dbReference>
<keyword evidence="4" id="KW-1185">Reference proteome</keyword>
<comment type="caution">
    <text evidence="3">The sequence shown here is derived from an EMBL/GenBank/DDBJ whole genome shotgun (WGS) entry which is preliminary data.</text>
</comment>
<reference evidence="3" key="1">
    <citation type="submission" date="2021-11" db="EMBL/GenBank/DDBJ databases">
        <authorList>
            <consortium name="Genoscope - CEA"/>
            <person name="William W."/>
        </authorList>
    </citation>
    <scope>NUCLEOTIDE SEQUENCE</scope>
</reference>
<feature type="domain" description="IPT/TIG" evidence="2">
    <location>
        <begin position="3364"/>
        <end position="3451"/>
    </location>
</feature>
<feature type="domain" description="IPT/TIG" evidence="2">
    <location>
        <begin position="959"/>
        <end position="1045"/>
    </location>
</feature>
<feature type="domain" description="IPT/TIG" evidence="2">
    <location>
        <begin position="1306"/>
        <end position="1396"/>
    </location>
</feature>
<feature type="non-terminal residue" evidence="3">
    <location>
        <position position="5585"/>
    </location>
</feature>
<feature type="domain" description="IPT/TIG" evidence="2">
    <location>
        <begin position="195"/>
        <end position="276"/>
    </location>
</feature>
<dbReference type="Pfam" id="PF01833">
    <property type="entry name" value="TIG"/>
    <property type="match status" value="23"/>
</dbReference>
<feature type="domain" description="IPT/TIG" evidence="2">
    <location>
        <begin position="2102"/>
        <end position="2183"/>
    </location>
</feature>
<dbReference type="Gene3D" id="2.60.40.10">
    <property type="entry name" value="Immunoglobulins"/>
    <property type="match status" value="33"/>
</dbReference>
<feature type="domain" description="IPT/TIG" evidence="2">
    <location>
        <begin position="1483"/>
        <end position="1574"/>
    </location>
</feature>
<feature type="domain" description="IPT/TIG" evidence="2">
    <location>
        <begin position="874"/>
        <end position="957"/>
    </location>
</feature>
<keyword evidence="1" id="KW-0732">Signal</keyword>
<gene>
    <name evidence="3" type="ORF">PECAL_2P28460</name>
</gene>
<feature type="domain" description="IPT/TIG" evidence="2">
    <location>
        <begin position="3260"/>
        <end position="3362"/>
    </location>
</feature>
<accession>A0A8J2SBJ3</accession>
<dbReference type="Proteomes" id="UP000789595">
    <property type="component" value="Unassembled WGS sequence"/>
</dbReference>
<feature type="domain" description="IPT/TIG" evidence="2">
    <location>
        <begin position="278"/>
        <end position="364"/>
    </location>
</feature>
<dbReference type="EMBL" id="CAKKNE010000002">
    <property type="protein sequence ID" value="CAH0369713.1"/>
    <property type="molecule type" value="Genomic_DNA"/>
</dbReference>
<protein>
    <recommendedName>
        <fullName evidence="2">IPT/TIG domain-containing protein</fullName>
    </recommendedName>
</protein>
<feature type="domain" description="IPT/TIG" evidence="2">
    <location>
        <begin position="2702"/>
        <end position="2787"/>
    </location>
</feature>
<evidence type="ECO:0000259" key="2">
    <source>
        <dbReference type="SMART" id="SM00429"/>
    </source>
</evidence>
<feature type="domain" description="IPT/TIG" evidence="2">
    <location>
        <begin position="698"/>
        <end position="785"/>
    </location>
</feature>
<dbReference type="OrthoDB" id="206897at2759"/>
<dbReference type="CDD" id="cd00102">
    <property type="entry name" value="IPT"/>
    <property type="match status" value="11"/>
</dbReference>
<feature type="domain" description="IPT/TIG" evidence="2">
    <location>
        <begin position="2350"/>
        <end position="2438"/>
    </location>
</feature>
<dbReference type="PANTHER" id="PTHR46769">
    <property type="entry name" value="POLYCYSTIC KIDNEY AND HEPATIC DISEASE 1 (AUTOSOMAL RECESSIVE)-LIKE 1"/>
    <property type="match status" value="1"/>
</dbReference>
<feature type="domain" description="IPT/TIG" evidence="2">
    <location>
        <begin position="1662"/>
        <end position="1750"/>
    </location>
</feature>
<dbReference type="SUPFAM" id="SSF81296">
    <property type="entry name" value="E set domains"/>
    <property type="match status" value="26"/>
</dbReference>
<feature type="domain" description="IPT/TIG" evidence="2">
    <location>
        <begin position="1133"/>
        <end position="1219"/>
    </location>
</feature>
<organism evidence="3 4">
    <name type="scientific">Pelagomonas calceolata</name>
    <dbReference type="NCBI Taxonomy" id="35677"/>
    <lineage>
        <taxon>Eukaryota</taxon>
        <taxon>Sar</taxon>
        <taxon>Stramenopiles</taxon>
        <taxon>Ochrophyta</taxon>
        <taxon>Pelagophyceae</taxon>
        <taxon>Pelagomonadales</taxon>
        <taxon>Pelagomonadaceae</taxon>
        <taxon>Pelagomonas</taxon>
    </lineage>
</organism>